<dbReference type="GO" id="GO:0022857">
    <property type="term" value="F:transmembrane transporter activity"/>
    <property type="evidence" value="ECO:0007669"/>
    <property type="project" value="InterPro"/>
</dbReference>
<evidence type="ECO:0000256" key="6">
    <source>
        <dbReference type="ARBA" id="ARBA00023136"/>
    </source>
</evidence>
<feature type="region of interest" description="Disordered" evidence="7">
    <location>
        <begin position="390"/>
        <end position="414"/>
    </location>
</feature>
<feature type="transmembrane region" description="Helical" evidence="8">
    <location>
        <begin position="234"/>
        <end position="258"/>
    </location>
</feature>
<organism evidence="9 10">
    <name type="scientific">Nonomuraea dietziae</name>
    <dbReference type="NCBI Taxonomy" id="65515"/>
    <lineage>
        <taxon>Bacteria</taxon>
        <taxon>Bacillati</taxon>
        <taxon>Actinomycetota</taxon>
        <taxon>Actinomycetes</taxon>
        <taxon>Streptosporangiales</taxon>
        <taxon>Streptosporangiaceae</taxon>
        <taxon>Nonomuraea</taxon>
    </lineage>
</organism>
<evidence type="ECO:0000256" key="1">
    <source>
        <dbReference type="ARBA" id="ARBA00004651"/>
    </source>
</evidence>
<feature type="transmembrane region" description="Helical" evidence="8">
    <location>
        <begin position="203"/>
        <end position="228"/>
    </location>
</feature>
<evidence type="ECO:0000256" key="8">
    <source>
        <dbReference type="SAM" id="Phobius"/>
    </source>
</evidence>
<dbReference type="InterPro" id="IPR050171">
    <property type="entry name" value="MFS_Transporters"/>
</dbReference>
<keyword evidence="10" id="KW-1185">Reference proteome</keyword>
<dbReference type="GeneID" id="95391770"/>
<keyword evidence="4 8" id="KW-0812">Transmembrane</keyword>
<dbReference type="Pfam" id="PF07690">
    <property type="entry name" value="MFS_1"/>
    <property type="match status" value="1"/>
</dbReference>
<keyword evidence="3" id="KW-1003">Cell membrane</keyword>
<evidence type="ECO:0000256" key="3">
    <source>
        <dbReference type="ARBA" id="ARBA00022475"/>
    </source>
</evidence>
<feature type="transmembrane region" description="Helical" evidence="8">
    <location>
        <begin position="157"/>
        <end position="182"/>
    </location>
</feature>
<dbReference type="SUPFAM" id="SSF103473">
    <property type="entry name" value="MFS general substrate transporter"/>
    <property type="match status" value="1"/>
</dbReference>
<dbReference type="InterPro" id="IPR011701">
    <property type="entry name" value="MFS"/>
</dbReference>
<feature type="transmembrane region" description="Helical" evidence="8">
    <location>
        <begin position="94"/>
        <end position="119"/>
    </location>
</feature>
<dbReference type="EMBL" id="JACIBV010000001">
    <property type="protein sequence ID" value="MBB3729590.1"/>
    <property type="molecule type" value="Genomic_DNA"/>
</dbReference>
<evidence type="ECO:0000256" key="7">
    <source>
        <dbReference type="SAM" id="MobiDB-lite"/>
    </source>
</evidence>
<feature type="transmembrane region" description="Helical" evidence="8">
    <location>
        <begin position="131"/>
        <end position="151"/>
    </location>
</feature>
<evidence type="ECO:0000256" key="4">
    <source>
        <dbReference type="ARBA" id="ARBA00022692"/>
    </source>
</evidence>
<feature type="transmembrane region" description="Helical" evidence="8">
    <location>
        <begin position="70"/>
        <end position="88"/>
    </location>
</feature>
<comment type="subcellular location">
    <subcellularLocation>
        <location evidence="1">Cell membrane</location>
        <topology evidence="1">Multi-pass membrane protein</topology>
    </subcellularLocation>
</comment>
<feature type="transmembrane region" description="Helical" evidence="8">
    <location>
        <begin position="292"/>
        <end position="319"/>
    </location>
</feature>
<sequence length="414" mass="42880">MNPRRVLTVAQLTSSIGDGAYIVTSTLYFTRIVGLSPFEIGLGLTIGWALGTVAGVPLGNLADRRGPRGVAVLLAVATGAGVGTFLVVRSFPLFVLAVCLYAGAQSGLSAAQQALLAGLVPPAERTRVRAVLQSTLNAGIAVGAGLGALALHFDTSAAYLTVFAVDMASYLVAAGVLALVPAVAGVPAVKGEPRLAVLRDRPYAAITLLNTVMLLYRPLISLVLPLWIVQRTDAPAWTVSAVLVLNTVCVVLFQVRVARRVRDLASASRFVRLAGLVLFASCLVFSQGHTVFVLLAAALLLVLGEMMLSSGAWEISFGLAPAGKQGQYQGFFGTGTAIARMAGPVLLTSLVIGWGTPGWVVLGALFAAAGAAMTPAVRWGLLEAAKTQAVGDHEDAGEGHRGTGDHRVEQPERG</sequence>
<dbReference type="InterPro" id="IPR036259">
    <property type="entry name" value="MFS_trans_sf"/>
</dbReference>
<dbReference type="AlphaFoldDB" id="A0A7W5V9D4"/>
<feature type="compositionally biased region" description="Basic and acidic residues" evidence="7">
    <location>
        <begin position="391"/>
        <end position="414"/>
    </location>
</feature>
<dbReference type="GO" id="GO:0005886">
    <property type="term" value="C:plasma membrane"/>
    <property type="evidence" value="ECO:0007669"/>
    <property type="project" value="UniProtKB-SubCell"/>
</dbReference>
<keyword evidence="5 8" id="KW-1133">Transmembrane helix</keyword>
<keyword evidence="2" id="KW-0813">Transport</keyword>
<name>A0A7W5V9D4_9ACTN</name>
<proteinExistence type="predicted"/>
<reference evidence="9 10" key="1">
    <citation type="submission" date="2020-08" db="EMBL/GenBank/DDBJ databases">
        <title>Sequencing the genomes of 1000 actinobacteria strains.</title>
        <authorList>
            <person name="Klenk H.-P."/>
        </authorList>
    </citation>
    <scope>NUCLEOTIDE SEQUENCE [LARGE SCALE GENOMIC DNA]</scope>
    <source>
        <strain evidence="9 10">DSM 44320</strain>
    </source>
</reference>
<dbReference type="Proteomes" id="UP000579945">
    <property type="component" value="Unassembled WGS sequence"/>
</dbReference>
<feature type="transmembrane region" description="Helical" evidence="8">
    <location>
        <begin position="35"/>
        <end position="58"/>
    </location>
</feature>
<dbReference type="PANTHER" id="PTHR23517">
    <property type="entry name" value="RESISTANCE PROTEIN MDTM, PUTATIVE-RELATED-RELATED"/>
    <property type="match status" value="1"/>
</dbReference>
<feature type="transmembrane region" description="Helical" evidence="8">
    <location>
        <begin position="358"/>
        <end position="377"/>
    </location>
</feature>
<evidence type="ECO:0000256" key="5">
    <source>
        <dbReference type="ARBA" id="ARBA00022989"/>
    </source>
</evidence>
<evidence type="ECO:0000313" key="10">
    <source>
        <dbReference type="Proteomes" id="UP000579945"/>
    </source>
</evidence>
<comment type="caution">
    <text evidence="9">The sequence shown here is derived from an EMBL/GenBank/DDBJ whole genome shotgun (WGS) entry which is preliminary data.</text>
</comment>
<keyword evidence="6 8" id="KW-0472">Membrane</keyword>
<accession>A0A7W5V9D4</accession>
<gene>
    <name evidence="9" type="ORF">FHR33_005450</name>
</gene>
<evidence type="ECO:0000256" key="2">
    <source>
        <dbReference type="ARBA" id="ARBA00022448"/>
    </source>
</evidence>
<protein>
    <submittedName>
        <fullName evidence="9">MFS family permease</fullName>
    </submittedName>
</protein>
<dbReference type="PANTHER" id="PTHR23517:SF2">
    <property type="entry name" value="MULTIDRUG RESISTANCE PROTEIN MDTH"/>
    <property type="match status" value="1"/>
</dbReference>
<evidence type="ECO:0000313" key="9">
    <source>
        <dbReference type="EMBL" id="MBB3729590.1"/>
    </source>
</evidence>
<dbReference type="Gene3D" id="1.20.1250.20">
    <property type="entry name" value="MFS general substrate transporter like domains"/>
    <property type="match status" value="1"/>
</dbReference>
<dbReference type="RefSeq" id="WP_183653073.1">
    <property type="nucleotide sequence ID" value="NZ_BAAAXX010000021.1"/>
</dbReference>